<gene>
    <name evidence="2" type="primary">WBGene00275712</name>
</gene>
<organism evidence="2 3">
    <name type="scientific">Pristionchus pacificus</name>
    <name type="common">Parasitic nematode worm</name>
    <dbReference type="NCBI Taxonomy" id="54126"/>
    <lineage>
        <taxon>Eukaryota</taxon>
        <taxon>Metazoa</taxon>
        <taxon>Ecdysozoa</taxon>
        <taxon>Nematoda</taxon>
        <taxon>Chromadorea</taxon>
        <taxon>Rhabditida</taxon>
        <taxon>Rhabditina</taxon>
        <taxon>Diplogasteromorpha</taxon>
        <taxon>Diplogasteroidea</taxon>
        <taxon>Neodiplogasteridae</taxon>
        <taxon>Pristionchus</taxon>
    </lineage>
</organism>
<evidence type="ECO:0000313" key="3">
    <source>
        <dbReference type="Proteomes" id="UP000005239"/>
    </source>
</evidence>
<proteinExistence type="predicted"/>
<dbReference type="InterPro" id="IPR000859">
    <property type="entry name" value="CUB_dom"/>
</dbReference>
<evidence type="ECO:0000313" key="2">
    <source>
        <dbReference type="EnsemblMetazoa" id="PPA37343.1"/>
    </source>
</evidence>
<dbReference type="SUPFAM" id="SSF56436">
    <property type="entry name" value="C-type lectin-like"/>
    <property type="match status" value="3"/>
</dbReference>
<dbReference type="InterPro" id="IPR018378">
    <property type="entry name" value="C-type_lectin_CS"/>
</dbReference>
<dbReference type="SUPFAM" id="SSF49854">
    <property type="entry name" value="Spermadhesin, CUB domain"/>
    <property type="match status" value="1"/>
</dbReference>
<dbReference type="InterPro" id="IPR035914">
    <property type="entry name" value="Sperma_CUB_dom_sf"/>
</dbReference>
<dbReference type="SMART" id="SM00034">
    <property type="entry name" value="CLECT"/>
    <property type="match status" value="2"/>
</dbReference>
<dbReference type="Gene3D" id="2.60.120.290">
    <property type="entry name" value="Spermadhesin, CUB domain"/>
    <property type="match status" value="1"/>
</dbReference>
<comment type="caution">
    <text evidence="1">Lacks conserved residue(s) required for the propagation of feature annotation.</text>
</comment>
<dbReference type="Gene3D" id="3.10.100.10">
    <property type="entry name" value="Mannose-Binding Protein A, subunit A"/>
    <property type="match status" value="1"/>
</dbReference>
<dbReference type="CDD" id="cd00041">
    <property type="entry name" value="CUB"/>
    <property type="match status" value="1"/>
</dbReference>
<sequence length="1283" mass="144722">MRVPLLLLVHVGSVLSTLVCPPKYFSIEGRCIRPYTLNANDYLDIIMDYAQAACALDGATLPIIRSDEDNDMFTRIAQTFLQPSGTRIYLVLGVVCDEETDMTRWPENQWKRLLLGDAHLFTSLCVLEEQIATTDEVTEKPDNKCGDYERMEEGMDDETPCFKVFTEPQSWENAQKKCEADFGSLIAISSAEENSFFWNVATTHKFTGGMHIGAHQCPDDSTTWTWIDGEIPITSNTYNNFIRSFPIAGSGKCASMVTESVAAAWVNVDCYEDELPFICQRGDFSLIPSSCPNAAPKAGEEIFSPSYPKSDISCEYFLTVSEDKLVEVEIISLISEKNIDYLEIREGTSGMKLLANLTGTLEKPTKFTTSKSNVLRVNWKPVGTADGRGFKIRYTEVDKVDVGQPATVPVQDEVTTTKSATPQGIFAVIATLLFLHFVSTTAVTQLSCPPNYFFFEDKCIRPFAVMADDTLLNLLPLARESCAQDGAHLPMIRSHEENESYARLVNLLTAPPKGRMIRTNLMDLPNEVLVNIFDFCRHPQSIQIEIKHATRSGSTLRFSGNMYSNGADLPHNPPDMNAFVQDYTYFNRLRFGLQRLAQNTRVQDLRIQMQPMMTDAVNYIIRVLLSFEITNTILWCPESTWNQEIPTITKGPAHGTTMWGGHIQKAVQLWSADSQAHSCPKAAYSLTGQRGERVCEMKRRRPVFRTLHCTDDSIEDVAESCTLDLEISSDCDRGLRFHYCTMTLHKPSGELDWTRTGKWRFLLSSSPIFTLPCLARNGTSVTVVCQERHCNDMNLDANIELCTKELLRRNEAGNQHSSTCDANSASDNQTLSCLCVEGLLIVFLLQLLQYVHAKRNAAKLEKMRHKLNVSSRANGNSENYEEYDSASELHCNKEIVCGDQKYVLSEEDCNRGLVNQYCTKTLIRSSNDNQTNNVDLKFTTKELLPDYSYVWQTEKGTLYYAKFVVNWVLYVMFEGKKVTTKLPAEFGMESVSSLGVRKIIYIGQIDQEVAVEQFNADILIIKIPMTPKYKWSFGHDSSPYFYITNGESLFTINTDTRKILTTLKFRGVNSLVYIAGVFGSEISLMVNQDGWKLISAQLPDGYFVDVSIAGDNNGAIAYTEDRCASTGWKRTNGWELLLSSEPIANVPCLVMNETTMIIFCDSKQCKASHYYFFTRTFNVFKDSRLDMDIKNCADKCKERMTKMGNDEAIRAGRSIQHEDNIDVVCPLNSLHSSTHLLNAHRDAARVEKMQKEIFLNTALPEIPRSSSRQFIDNDDPNSEMVDY</sequence>
<dbReference type="OrthoDB" id="5877433at2759"/>
<keyword evidence="3" id="KW-1185">Reference proteome</keyword>
<dbReference type="PANTHER" id="PTHR22991:SF40">
    <property type="entry name" value="PROTEIN CBG13490"/>
    <property type="match status" value="1"/>
</dbReference>
<dbReference type="CDD" id="cd00037">
    <property type="entry name" value="CLECT"/>
    <property type="match status" value="1"/>
</dbReference>
<accession>A0A2A6BSR1</accession>
<dbReference type="SMART" id="SM00042">
    <property type="entry name" value="CUB"/>
    <property type="match status" value="1"/>
</dbReference>
<dbReference type="InterPro" id="IPR001304">
    <property type="entry name" value="C-type_lectin-like"/>
</dbReference>
<dbReference type="Pfam" id="PF00059">
    <property type="entry name" value="Lectin_C"/>
    <property type="match status" value="1"/>
</dbReference>
<dbReference type="PANTHER" id="PTHR22991">
    <property type="entry name" value="PROTEIN CBG13490"/>
    <property type="match status" value="1"/>
</dbReference>
<reference evidence="2" key="2">
    <citation type="submission" date="2022-06" db="UniProtKB">
        <authorList>
            <consortium name="EnsemblMetazoa"/>
        </authorList>
    </citation>
    <scope>IDENTIFICATION</scope>
    <source>
        <strain evidence="2">PS312</strain>
    </source>
</reference>
<dbReference type="InterPro" id="IPR016187">
    <property type="entry name" value="CTDL_fold"/>
</dbReference>
<accession>A0A8R1YZL3</accession>
<dbReference type="PROSITE" id="PS01180">
    <property type="entry name" value="CUB"/>
    <property type="match status" value="1"/>
</dbReference>
<dbReference type="Pfam" id="PF00431">
    <property type="entry name" value="CUB"/>
    <property type="match status" value="1"/>
</dbReference>
<reference evidence="3" key="1">
    <citation type="journal article" date="2008" name="Nat. Genet.">
        <title>The Pristionchus pacificus genome provides a unique perspective on nematode lifestyle and parasitism.</title>
        <authorList>
            <person name="Dieterich C."/>
            <person name="Clifton S.W."/>
            <person name="Schuster L.N."/>
            <person name="Chinwalla A."/>
            <person name="Delehaunty K."/>
            <person name="Dinkelacker I."/>
            <person name="Fulton L."/>
            <person name="Fulton R."/>
            <person name="Godfrey J."/>
            <person name="Minx P."/>
            <person name="Mitreva M."/>
            <person name="Roeseler W."/>
            <person name="Tian H."/>
            <person name="Witte H."/>
            <person name="Yang S.P."/>
            <person name="Wilson R.K."/>
            <person name="Sommer R.J."/>
        </authorList>
    </citation>
    <scope>NUCLEOTIDE SEQUENCE [LARGE SCALE GENOMIC DNA]</scope>
    <source>
        <strain evidence="3">PS312</strain>
    </source>
</reference>
<dbReference type="PROSITE" id="PS50041">
    <property type="entry name" value="C_TYPE_LECTIN_2"/>
    <property type="match status" value="1"/>
</dbReference>
<protein>
    <submittedName>
        <fullName evidence="2">CUB domain-containing protein</fullName>
    </submittedName>
</protein>
<dbReference type="PROSITE" id="PS00615">
    <property type="entry name" value="C_TYPE_LECTIN_1"/>
    <property type="match status" value="1"/>
</dbReference>
<name>A0A2A6BSR1_PRIPA</name>
<dbReference type="Proteomes" id="UP000005239">
    <property type="component" value="Unassembled WGS sequence"/>
</dbReference>
<evidence type="ECO:0000256" key="1">
    <source>
        <dbReference type="PROSITE-ProRule" id="PRU00059"/>
    </source>
</evidence>
<dbReference type="InterPro" id="IPR016186">
    <property type="entry name" value="C-type_lectin-like/link_sf"/>
</dbReference>
<dbReference type="InterPro" id="IPR050976">
    <property type="entry name" value="Snaclec"/>
</dbReference>
<dbReference type="EnsemblMetazoa" id="PPA37343.1">
    <property type="protein sequence ID" value="PPA37343.1"/>
    <property type="gene ID" value="WBGene00275712"/>
</dbReference>